<accession>A0A0F6VYQ2</accession>
<dbReference type="AlphaFoldDB" id="A0A0F6VYQ2"/>
<protein>
    <submittedName>
        <fullName evidence="1">Uncharacterized protein</fullName>
    </submittedName>
</protein>
<gene>
    <name evidence="1" type="ORF">DB32_000160</name>
</gene>
<dbReference type="STRING" id="927083.DB32_000160"/>
<sequence>MPLLAISSAVLSGCYLGHGADGPLPRDGGGQDARTTPIVPDASIPVDAGQVRDAGLTCAPTRADFACLESFAVPAGRDFTLPLAFDTCGCCAQTECAVVDVTRDSQTLRLVTALCPDPCDCDACNTPIAQCEIPALPPGEWLVEVNGAPAMRLPVVDEELPLPPGGCIDFAEDDACTRGPGVFEGRAMRPSRACVRRGIGGTSHDELDLTEECGTCDRESTCEVRVMTRLTTDLPPGSDLHVTAGRYVGGCDGICPPVCIENTRTCALPSLPPGDVNRIFVDGSPILTFTSGETDVVCSD</sequence>
<evidence type="ECO:0000313" key="2">
    <source>
        <dbReference type="Proteomes" id="UP000034883"/>
    </source>
</evidence>
<keyword evidence="2" id="KW-1185">Reference proteome</keyword>
<dbReference type="EMBL" id="CP011125">
    <property type="protein sequence ID" value="AKF03012.1"/>
    <property type="molecule type" value="Genomic_DNA"/>
</dbReference>
<evidence type="ECO:0000313" key="1">
    <source>
        <dbReference type="EMBL" id="AKF03012.1"/>
    </source>
</evidence>
<proteinExistence type="predicted"/>
<dbReference type="Proteomes" id="UP000034883">
    <property type="component" value="Chromosome"/>
</dbReference>
<reference evidence="1 2" key="1">
    <citation type="submission" date="2015-03" db="EMBL/GenBank/DDBJ databases">
        <title>Genome assembly of Sandaracinus amylolyticus DSM 53668.</title>
        <authorList>
            <person name="Sharma G."/>
            <person name="Subramanian S."/>
        </authorList>
    </citation>
    <scope>NUCLEOTIDE SEQUENCE [LARGE SCALE GENOMIC DNA]</scope>
    <source>
        <strain evidence="1 2">DSM 53668</strain>
    </source>
</reference>
<dbReference type="KEGG" id="samy:DB32_000160"/>
<name>A0A0F6VYQ2_9BACT</name>
<organism evidence="1 2">
    <name type="scientific">Sandaracinus amylolyticus</name>
    <dbReference type="NCBI Taxonomy" id="927083"/>
    <lineage>
        <taxon>Bacteria</taxon>
        <taxon>Pseudomonadati</taxon>
        <taxon>Myxococcota</taxon>
        <taxon>Polyangia</taxon>
        <taxon>Polyangiales</taxon>
        <taxon>Sandaracinaceae</taxon>
        <taxon>Sandaracinus</taxon>
    </lineage>
</organism>